<evidence type="ECO:0000256" key="2">
    <source>
        <dbReference type="SAM" id="Phobius"/>
    </source>
</evidence>
<name>A0A8S4A2B2_9EUPU</name>
<keyword evidence="4" id="KW-1185">Reference proteome</keyword>
<feature type="transmembrane region" description="Helical" evidence="2">
    <location>
        <begin position="118"/>
        <end position="138"/>
    </location>
</feature>
<feature type="non-terminal residue" evidence="3">
    <location>
        <position position="236"/>
    </location>
</feature>
<dbReference type="AlphaFoldDB" id="A0A8S4A2B2"/>
<feature type="transmembrane region" description="Helical" evidence="2">
    <location>
        <begin position="199"/>
        <end position="232"/>
    </location>
</feature>
<proteinExistence type="predicted"/>
<feature type="region of interest" description="Disordered" evidence="1">
    <location>
        <begin position="1"/>
        <end position="50"/>
    </location>
</feature>
<gene>
    <name evidence="3" type="ORF">CUNI_LOCUS21571</name>
</gene>
<comment type="caution">
    <text evidence="3">The sequence shown here is derived from an EMBL/GenBank/DDBJ whole genome shotgun (WGS) entry which is preliminary data.</text>
</comment>
<keyword evidence="2" id="KW-1133">Transmembrane helix</keyword>
<evidence type="ECO:0000313" key="4">
    <source>
        <dbReference type="Proteomes" id="UP000678393"/>
    </source>
</evidence>
<feature type="compositionally biased region" description="Basic and acidic residues" evidence="1">
    <location>
        <begin position="17"/>
        <end position="36"/>
    </location>
</feature>
<accession>A0A8S4A2B2</accession>
<sequence>TTMATAISYKANSGRSNDVEDPPRYSENDNTADRDNLPSYEATALSQDPPPSYESLYGRIKAARSESTGFLNFMKTFIIIILSTIGFTIILGVFIAIPLAMLIMGSIHLDHCPAERMIPIYLIVSGCAGIVRNVYSLIQRCRKTEQEREEDQAKVNPAESVANCFLIAWFITGCVYIYRTRNSFQHDTKGDSDYCDYNLYWFAFWITTAVYIIMAASCFCVCCLGCLASFVGKNNE</sequence>
<keyword evidence="2" id="KW-0812">Transmembrane</keyword>
<feature type="compositionally biased region" description="Polar residues" evidence="1">
    <location>
        <begin position="1"/>
        <end position="16"/>
    </location>
</feature>
<evidence type="ECO:0000256" key="1">
    <source>
        <dbReference type="SAM" id="MobiDB-lite"/>
    </source>
</evidence>
<reference evidence="3" key="1">
    <citation type="submission" date="2021-04" db="EMBL/GenBank/DDBJ databases">
        <authorList>
            <consortium name="Molecular Ecology Group"/>
        </authorList>
    </citation>
    <scope>NUCLEOTIDE SEQUENCE</scope>
</reference>
<dbReference type="PANTHER" id="PTHR33444">
    <property type="entry name" value="SI:DKEY-19B23.12-RELATED"/>
    <property type="match status" value="1"/>
</dbReference>
<dbReference type="Proteomes" id="UP000678393">
    <property type="component" value="Unassembled WGS sequence"/>
</dbReference>
<keyword evidence="2" id="KW-0472">Membrane</keyword>
<organism evidence="3 4">
    <name type="scientific">Candidula unifasciata</name>
    <dbReference type="NCBI Taxonomy" id="100452"/>
    <lineage>
        <taxon>Eukaryota</taxon>
        <taxon>Metazoa</taxon>
        <taxon>Spiralia</taxon>
        <taxon>Lophotrochozoa</taxon>
        <taxon>Mollusca</taxon>
        <taxon>Gastropoda</taxon>
        <taxon>Heterobranchia</taxon>
        <taxon>Euthyneura</taxon>
        <taxon>Panpulmonata</taxon>
        <taxon>Eupulmonata</taxon>
        <taxon>Stylommatophora</taxon>
        <taxon>Helicina</taxon>
        <taxon>Helicoidea</taxon>
        <taxon>Geomitridae</taxon>
        <taxon>Candidula</taxon>
    </lineage>
</organism>
<protein>
    <submittedName>
        <fullName evidence="3">Uncharacterized protein</fullName>
    </submittedName>
</protein>
<evidence type="ECO:0000313" key="3">
    <source>
        <dbReference type="EMBL" id="CAG5136013.1"/>
    </source>
</evidence>
<dbReference type="PANTHER" id="PTHR33444:SF2">
    <property type="entry name" value="MARVEL DOMAIN-CONTAINING PROTEIN"/>
    <property type="match status" value="1"/>
</dbReference>
<feature type="transmembrane region" description="Helical" evidence="2">
    <location>
        <begin position="158"/>
        <end position="179"/>
    </location>
</feature>
<dbReference type="OrthoDB" id="6157510at2759"/>
<feature type="transmembrane region" description="Helical" evidence="2">
    <location>
        <begin position="77"/>
        <end position="106"/>
    </location>
</feature>
<dbReference type="EMBL" id="CAJHNH020008479">
    <property type="protein sequence ID" value="CAG5136013.1"/>
    <property type="molecule type" value="Genomic_DNA"/>
</dbReference>
<dbReference type="InterPro" id="IPR040350">
    <property type="entry name" value="TMEM272"/>
</dbReference>